<keyword evidence="2" id="KW-1185">Reference proteome</keyword>
<dbReference type="Proteomes" id="UP000654918">
    <property type="component" value="Unassembled WGS sequence"/>
</dbReference>
<organism evidence="1 2">
    <name type="scientific">Colletotrichum plurivorum</name>
    <dbReference type="NCBI Taxonomy" id="2175906"/>
    <lineage>
        <taxon>Eukaryota</taxon>
        <taxon>Fungi</taxon>
        <taxon>Dikarya</taxon>
        <taxon>Ascomycota</taxon>
        <taxon>Pezizomycotina</taxon>
        <taxon>Sordariomycetes</taxon>
        <taxon>Hypocreomycetidae</taxon>
        <taxon>Glomerellales</taxon>
        <taxon>Glomerellaceae</taxon>
        <taxon>Colletotrichum</taxon>
        <taxon>Colletotrichum orchidearum species complex</taxon>
    </lineage>
</organism>
<sequence>MIQSNMSVVPAQGILRKLYREAAHDIEYKSASFWHASLQRRFNEKDVYHITPDYSPDGTLRRVDACVLRYDEAHDTLSAMLWLEFKRPSGSVGQVESQALDAALRCITRDNLQYVYVMTTVGVSFRAWIVAADDRVLEPFHGGLPDGTRLQYINADSNDTQILQNFVFRIKNYPPLRIAPVVPSQAPPRKWIWTKWFWGVSRMGYQGQEMAPAIGEYGQTSAPGDDQLVEVHVSRIKQR</sequence>
<accession>A0A8H6K0Y1</accession>
<dbReference type="AlphaFoldDB" id="A0A8H6K0Y1"/>
<gene>
    <name evidence="1" type="ORF">CPLU01_11720</name>
</gene>
<reference evidence="1" key="1">
    <citation type="journal article" date="2020" name="Phytopathology">
        <title>Genome Sequence Resources of Colletotrichum truncatum, C. plurivorum, C. musicola, and C. sojae: Four Species Pathogenic to Soybean (Glycine max).</title>
        <authorList>
            <person name="Rogerio F."/>
            <person name="Boufleur T.R."/>
            <person name="Ciampi-Guillardi M."/>
            <person name="Sukno S.A."/>
            <person name="Thon M.R."/>
            <person name="Massola Junior N.S."/>
            <person name="Baroncelli R."/>
        </authorList>
    </citation>
    <scope>NUCLEOTIDE SEQUENCE</scope>
    <source>
        <strain evidence="1">LFN00145</strain>
    </source>
</reference>
<name>A0A8H6K0Y1_9PEZI</name>
<dbReference type="EMBL" id="WIGO01000225">
    <property type="protein sequence ID" value="KAF6822899.1"/>
    <property type="molecule type" value="Genomic_DNA"/>
</dbReference>
<protein>
    <submittedName>
        <fullName evidence="1">Uncharacterized protein</fullName>
    </submittedName>
</protein>
<evidence type="ECO:0000313" key="2">
    <source>
        <dbReference type="Proteomes" id="UP000654918"/>
    </source>
</evidence>
<proteinExistence type="predicted"/>
<evidence type="ECO:0000313" key="1">
    <source>
        <dbReference type="EMBL" id="KAF6822899.1"/>
    </source>
</evidence>
<comment type="caution">
    <text evidence="1">The sequence shown here is derived from an EMBL/GenBank/DDBJ whole genome shotgun (WGS) entry which is preliminary data.</text>
</comment>